<accession>A0AAE3KQG1</accession>
<protein>
    <submittedName>
        <fullName evidence="1">Uncharacterized protein</fullName>
    </submittedName>
</protein>
<keyword evidence="2" id="KW-1185">Reference proteome</keyword>
<evidence type="ECO:0000313" key="1">
    <source>
        <dbReference type="EMBL" id="MCP2732434.1"/>
    </source>
</evidence>
<evidence type="ECO:0000313" key="2">
    <source>
        <dbReference type="Proteomes" id="UP001204953"/>
    </source>
</evidence>
<organism evidence="1 2">
    <name type="scientific">Limnofasciculus baicalensis BBK-W-15</name>
    <dbReference type="NCBI Taxonomy" id="2699891"/>
    <lineage>
        <taxon>Bacteria</taxon>
        <taxon>Bacillati</taxon>
        <taxon>Cyanobacteriota</taxon>
        <taxon>Cyanophyceae</taxon>
        <taxon>Coleofasciculales</taxon>
        <taxon>Coleofasciculaceae</taxon>
        <taxon>Limnofasciculus</taxon>
        <taxon>Limnofasciculus baicalensis</taxon>
    </lineage>
</organism>
<sequence length="232" mass="26885">MLKRGKTIPEVRWKDTPDFVELAKKWKPDAITNLLKFVWEGYDLLVSEVLSQINCDEAKEQLERSITQSLERRIHKKMTDCHFFYVQHEVYEFETSKSAQAQPPQYDIAFILYENERIIWPLEAKVLETDGAVGDYIKEINENFITCRYAPFSSQGGMLGYLFSGDPDKAFTNIETKIPCTLNDHPDFLTRDHKTSDHQRVVPPGKSYPTEFRCHHLLLKIIATATNNIPSV</sequence>
<reference evidence="1" key="1">
    <citation type="submission" date="2022-06" db="EMBL/GenBank/DDBJ databases">
        <title>New cyanobacteria of genus Symplocastrum in benthos of Lake Baikal.</title>
        <authorList>
            <person name="Sorokovikova E."/>
            <person name="Tikhonova I."/>
            <person name="Krasnopeev A."/>
            <person name="Evseev P."/>
            <person name="Gladkikh A."/>
            <person name="Belykh O."/>
        </authorList>
    </citation>
    <scope>NUCLEOTIDE SEQUENCE</scope>
    <source>
        <strain evidence="1">BBK-W-15</strain>
    </source>
</reference>
<name>A0AAE3KQG1_9CYAN</name>
<proteinExistence type="predicted"/>
<dbReference type="Proteomes" id="UP001204953">
    <property type="component" value="Unassembled WGS sequence"/>
</dbReference>
<dbReference type="EMBL" id="JAMZMM010000599">
    <property type="protein sequence ID" value="MCP2732434.1"/>
    <property type="molecule type" value="Genomic_DNA"/>
</dbReference>
<dbReference type="AlphaFoldDB" id="A0AAE3KQG1"/>
<gene>
    <name evidence="1" type="ORF">NJ959_28790</name>
</gene>
<comment type="caution">
    <text evidence="1">The sequence shown here is derived from an EMBL/GenBank/DDBJ whole genome shotgun (WGS) entry which is preliminary data.</text>
</comment>
<dbReference type="RefSeq" id="WP_254015146.1">
    <property type="nucleotide sequence ID" value="NZ_JAMZMM010000599.1"/>
</dbReference>